<dbReference type="CDD" id="cd23823">
    <property type="entry name" value="RWD_GCN2"/>
    <property type="match status" value="1"/>
</dbReference>
<reference evidence="4" key="1">
    <citation type="submission" date="2017-03" db="EMBL/GenBank/DDBJ databases">
        <title>Genomes of endolithic fungi from Antarctica.</title>
        <authorList>
            <person name="Coleine C."/>
            <person name="Masonjones S."/>
            <person name="Stajich J.E."/>
        </authorList>
    </citation>
    <scope>NUCLEOTIDE SEQUENCE [LARGE SCALE GENOMIC DNA]</scope>
    <source>
        <strain evidence="4">CCFEE 5527</strain>
    </source>
</reference>
<name>A0A1V8TLB3_9PEZI</name>
<sequence length="234" mass="26337">MGLEDQAEEREVLSSIFPDEITDVDESSYRISMLLDITPQAGDDTTPPTLLLNVKYPPTYPDIAPGLDISQPPNAPKHPHLDVHEDKARLLEALEPVIEENLGMAMIFTLYSSLKDSAEALITSRQNAEEAKHEAVKRQAEAEENRKFEGEKVTRESFLKWSDGFKREIEEAKVRRVLEVEAEEKKKRGRVEEKKLTGKQLWEQGLVGKVVEDEDEEDGVDAVGEGLKDVKVEG</sequence>
<evidence type="ECO:0000256" key="1">
    <source>
        <dbReference type="SAM" id="MobiDB-lite"/>
    </source>
</evidence>
<evidence type="ECO:0000259" key="2">
    <source>
        <dbReference type="PROSITE" id="PS50908"/>
    </source>
</evidence>
<dbReference type="EMBL" id="NAJO01000005">
    <property type="protein sequence ID" value="OQO12028.1"/>
    <property type="molecule type" value="Genomic_DNA"/>
</dbReference>
<dbReference type="InterPro" id="IPR016135">
    <property type="entry name" value="UBQ-conjugating_enzyme/RWD"/>
</dbReference>
<gene>
    <name evidence="3" type="ORF">B0A48_02667</name>
</gene>
<dbReference type="InterPro" id="IPR040213">
    <property type="entry name" value="GIR2-like"/>
</dbReference>
<dbReference type="PANTHER" id="PTHR12292">
    <property type="entry name" value="RWD DOMAIN-CONTAINING PROTEIN"/>
    <property type="match status" value="1"/>
</dbReference>
<dbReference type="Proteomes" id="UP000192596">
    <property type="component" value="Unassembled WGS sequence"/>
</dbReference>
<dbReference type="STRING" id="1507870.A0A1V8TLB3"/>
<dbReference type="FunFam" id="3.10.110.10:FF:000075">
    <property type="entry name" value="RWD domain-containing protein (Gir2)"/>
    <property type="match status" value="1"/>
</dbReference>
<evidence type="ECO:0000313" key="4">
    <source>
        <dbReference type="Proteomes" id="UP000192596"/>
    </source>
</evidence>
<dbReference type="Pfam" id="PF05773">
    <property type="entry name" value="RWD"/>
    <property type="match status" value="1"/>
</dbReference>
<feature type="region of interest" description="Disordered" evidence="1">
    <location>
        <begin position="213"/>
        <end position="234"/>
    </location>
</feature>
<dbReference type="InterPro" id="IPR006575">
    <property type="entry name" value="RWD_dom"/>
</dbReference>
<dbReference type="SMART" id="SM00591">
    <property type="entry name" value="RWD"/>
    <property type="match status" value="1"/>
</dbReference>
<dbReference type="FunCoup" id="A0A1V8TLB3">
    <property type="interactions" value="1417"/>
</dbReference>
<organism evidence="3 4">
    <name type="scientific">Cryoendolithus antarcticus</name>
    <dbReference type="NCBI Taxonomy" id="1507870"/>
    <lineage>
        <taxon>Eukaryota</taxon>
        <taxon>Fungi</taxon>
        <taxon>Dikarya</taxon>
        <taxon>Ascomycota</taxon>
        <taxon>Pezizomycotina</taxon>
        <taxon>Dothideomycetes</taxon>
        <taxon>Dothideomycetidae</taxon>
        <taxon>Cladosporiales</taxon>
        <taxon>Cladosporiaceae</taxon>
        <taxon>Cryoendolithus</taxon>
    </lineage>
</organism>
<accession>A0A1V8TLB3</accession>
<comment type="caution">
    <text evidence="3">The sequence shown here is derived from an EMBL/GenBank/DDBJ whole genome shotgun (WGS) entry which is preliminary data.</text>
</comment>
<dbReference type="PROSITE" id="PS50908">
    <property type="entry name" value="RWD"/>
    <property type="match status" value="1"/>
</dbReference>
<dbReference type="OrthoDB" id="277175at2759"/>
<dbReference type="InParanoid" id="A0A1V8TLB3"/>
<feature type="domain" description="RWD" evidence="2">
    <location>
        <begin position="8"/>
        <end position="121"/>
    </location>
</feature>
<dbReference type="Gene3D" id="3.10.110.10">
    <property type="entry name" value="Ubiquitin Conjugating Enzyme"/>
    <property type="match status" value="1"/>
</dbReference>
<proteinExistence type="predicted"/>
<dbReference type="AlphaFoldDB" id="A0A1V8TLB3"/>
<keyword evidence="4" id="KW-1185">Reference proteome</keyword>
<evidence type="ECO:0000313" key="3">
    <source>
        <dbReference type="EMBL" id="OQO12028.1"/>
    </source>
</evidence>
<dbReference type="SUPFAM" id="SSF54495">
    <property type="entry name" value="UBC-like"/>
    <property type="match status" value="1"/>
</dbReference>
<protein>
    <recommendedName>
        <fullName evidence="2">RWD domain-containing protein</fullName>
    </recommendedName>
</protein>